<accession>A0ABT3BM69</accession>
<dbReference type="Proteomes" id="UP001208245">
    <property type="component" value="Unassembled WGS sequence"/>
</dbReference>
<evidence type="ECO:0000259" key="8">
    <source>
        <dbReference type="PROSITE" id="PS50928"/>
    </source>
</evidence>
<feature type="transmembrane region" description="Helical" evidence="7">
    <location>
        <begin position="426"/>
        <end position="449"/>
    </location>
</feature>
<feature type="transmembrane region" description="Helical" evidence="7">
    <location>
        <begin position="555"/>
        <end position="572"/>
    </location>
</feature>
<evidence type="ECO:0000256" key="6">
    <source>
        <dbReference type="ARBA" id="ARBA00023136"/>
    </source>
</evidence>
<protein>
    <submittedName>
        <fullName evidence="9">ABC transporter permease subunit</fullName>
    </submittedName>
</protein>
<keyword evidence="4 7" id="KW-0812">Transmembrane</keyword>
<dbReference type="Gene3D" id="1.10.3720.10">
    <property type="entry name" value="MetI-like"/>
    <property type="match status" value="2"/>
</dbReference>
<feature type="transmembrane region" description="Helical" evidence="7">
    <location>
        <begin position="329"/>
        <end position="349"/>
    </location>
</feature>
<evidence type="ECO:0000256" key="2">
    <source>
        <dbReference type="ARBA" id="ARBA00022448"/>
    </source>
</evidence>
<dbReference type="SUPFAM" id="SSF161098">
    <property type="entry name" value="MetI-like"/>
    <property type="match status" value="2"/>
</dbReference>
<evidence type="ECO:0000256" key="7">
    <source>
        <dbReference type="RuleBase" id="RU363032"/>
    </source>
</evidence>
<keyword evidence="2 7" id="KW-0813">Transport</keyword>
<feature type="transmembrane region" description="Helical" evidence="7">
    <location>
        <begin position="114"/>
        <end position="133"/>
    </location>
</feature>
<feature type="transmembrane region" description="Helical" evidence="7">
    <location>
        <begin position="276"/>
        <end position="295"/>
    </location>
</feature>
<dbReference type="PROSITE" id="PS50928">
    <property type="entry name" value="ABC_TM1"/>
    <property type="match status" value="2"/>
</dbReference>
<organism evidence="9 10">
    <name type="scientific">Ureaplasma miroungigenitalium</name>
    <dbReference type="NCBI Taxonomy" id="1042321"/>
    <lineage>
        <taxon>Bacteria</taxon>
        <taxon>Bacillati</taxon>
        <taxon>Mycoplasmatota</taxon>
        <taxon>Mycoplasmoidales</taxon>
        <taxon>Mycoplasmoidaceae</taxon>
        <taxon>Ureaplasma</taxon>
    </lineage>
</organism>
<dbReference type="RefSeq" id="WP_263821660.1">
    <property type="nucleotide sequence ID" value="NZ_JAOXHK010000002.1"/>
</dbReference>
<feature type="domain" description="ABC transmembrane type-1" evidence="8">
    <location>
        <begin position="110"/>
        <end position="295"/>
    </location>
</feature>
<comment type="caution">
    <text evidence="9">The sequence shown here is derived from an EMBL/GenBank/DDBJ whole genome shotgun (WGS) entry which is preliminary data.</text>
</comment>
<keyword evidence="3" id="KW-1003">Cell membrane</keyword>
<feature type="transmembrane region" description="Helical" evidence="7">
    <location>
        <begin position="232"/>
        <end position="255"/>
    </location>
</feature>
<feature type="domain" description="ABC transmembrane type-1" evidence="8">
    <location>
        <begin position="391"/>
        <end position="573"/>
    </location>
</feature>
<dbReference type="EMBL" id="JAOXHL010000001">
    <property type="protein sequence ID" value="MCV3728334.1"/>
    <property type="molecule type" value="Genomic_DNA"/>
</dbReference>
<comment type="similarity">
    <text evidence="7">Belongs to the binding-protein-dependent transport system permease family.</text>
</comment>
<feature type="transmembrane region" description="Helical" evidence="7">
    <location>
        <begin position="47"/>
        <end position="67"/>
    </location>
</feature>
<dbReference type="PANTHER" id="PTHR30043">
    <property type="entry name" value="PHOSPHONATES TRANSPORT SYSTEM PERMEASE PROTEIN"/>
    <property type="match status" value="1"/>
</dbReference>
<evidence type="ECO:0000313" key="9">
    <source>
        <dbReference type="EMBL" id="MCV3728334.1"/>
    </source>
</evidence>
<name>A0ABT3BM69_9BACT</name>
<evidence type="ECO:0000313" key="10">
    <source>
        <dbReference type="Proteomes" id="UP001208245"/>
    </source>
</evidence>
<sequence length="726" mass="83549">MNNKQQTLTKNSYRRAKIVFLFQKIKNYFQPKFIDINGQKVTKSFPWFSVISILASLLIIAVIIWAVKPNFSGQDIFWKNIGEFFDFKTTEVAGYNYTPTATFIHALKYLWKTISFSILGTLLGILISVPVALLSSKNFIKTPLIYMPMRIIMSIVRAIPPIVFAFGFKNLVSKELAATFALALFVTAVMAKWLYEDLDTYDVSAYHGMQAIGNTKLVAFKNSILPYLNKRIFAYGFYSFEMVVRFAAILSIVGIPTIGESISNYQEPSKFGGLNIVLWTLITFMVILETLNFLVRKYFLEAVPKRPVVDEHLPYDEYLKALKKQRPKIYLWKIALAIIIIALSIAALFQIKWQVANKIQVFYFVKGMRAFFSPEWSLFSVWDHQNVFRLGFDALAVAILSTLIGTVLAIPIALLASFNITKWTSLIFKLVIIILRAIPAFTFAFLFLFLSKDSIVFAGVLALGIHSIGMMGKLTTQAIEKIPKRFFESLDSIGANTWLKFKYTLKEIMPTVISNFLYRIEINFKSTTVIGTVGASKFGLQINIFSGDPENWNRLSSYLIFTIVLLIILEYLSSLLRKKIMTGYFFGQGVWFKRLLRYYKTVNALAVARTFDISFANHYKPINYNLAYRDYMFLTVYRLGVKYPEIDQTTYEQMVHLHQLSKRAYALQLKNVRSEINAIKLKTKNKVLNNMQKAHLLKDRHKQVKKAQFYAINHYLNERAIDYHVS</sequence>
<feature type="transmembrane region" description="Helical" evidence="7">
    <location>
        <begin position="455"/>
        <end position="475"/>
    </location>
</feature>
<evidence type="ECO:0000256" key="5">
    <source>
        <dbReference type="ARBA" id="ARBA00022989"/>
    </source>
</evidence>
<evidence type="ECO:0000256" key="1">
    <source>
        <dbReference type="ARBA" id="ARBA00004651"/>
    </source>
</evidence>
<proteinExistence type="inferred from homology"/>
<comment type="subcellular location">
    <subcellularLocation>
        <location evidence="1 7">Cell membrane</location>
        <topology evidence="1 7">Multi-pass membrane protein</topology>
    </subcellularLocation>
</comment>
<gene>
    <name evidence="9" type="ORF">OF376_00835</name>
</gene>
<dbReference type="InterPro" id="IPR000515">
    <property type="entry name" value="MetI-like"/>
</dbReference>
<keyword evidence="5 7" id="KW-1133">Transmembrane helix</keyword>
<evidence type="ECO:0000256" key="4">
    <source>
        <dbReference type="ARBA" id="ARBA00022692"/>
    </source>
</evidence>
<keyword evidence="6 7" id="KW-0472">Membrane</keyword>
<feature type="transmembrane region" description="Helical" evidence="7">
    <location>
        <begin position="145"/>
        <end position="164"/>
    </location>
</feature>
<dbReference type="Pfam" id="PF00528">
    <property type="entry name" value="BPD_transp_1"/>
    <property type="match status" value="1"/>
</dbReference>
<keyword evidence="10" id="KW-1185">Reference proteome</keyword>
<feature type="transmembrane region" description="Helical" evidence="7">
    <location>
        <begin position="394"/>
        <end position="414"/>
    </location>
</feature>
<dbReference type="InterPro" id="IPR035906">
    <property type="entry name" value="MetI-like_sf"/>
</dbReference>
<dbReference type="CDD" id="cd06261">
    <property type="entry name" value="TM_PBP2"/>
    <property type="match status" value="1"/>
</dbReference>
<dbReference type="PANTHER" id="PTHR30043:SF1">
    <property type="entry name" value="ABC TRANSPORT SYSTEM PERMEASE PROTEIN P69"/>
    <property type="match status" value="1"/>
</dbReference>
<evidence type="ECO:0000256" key="3">
    <source>
        <dbReference type="ARBA" id="ARBA00022475"/>
    </source>
</evidence>
<reference evidence="9 10" key="1">
    <citation type="journal article" date="2020" name="Int. J. Syst. Evol. Microbiol.">
        <title>Ureaplasma miroungigenitalium sp. nov. isolated from northern elephant seals (Mirounga angustirostris) and Ureaplasma zalophigenitalium sp. nov. isolated from California sea lions (Zalophus californianus).</title>
        <authorList>
            <person name="Volokhov D.V."/>
            <person name="Gulland F.M."/>
            <person name="Gao Y."/>
            <person name="Chizhikov V.E."/>
        </authorList>
    </citation>
    <scope>NUCLEOTIDE SEQUENCE [LARGE SCALE GENOMIC DNA]</scope>
    <source>
        <strain evidence="9 10">ES3182-GEN</strain>
    </source>
</reference>
<feature type="transmembrane region" description="Helical" evidence="7">
    <location>
        <begin position="176"/>
        <end position="195"/>
    </location>
</feature>